<evidence type="ECO:0000313" key="3">
    <source>
        <dbReference type="EMBL" id="RAW90760.1"/>
    </source>
</evidence>
<organism evidence="3 4">
    <name type="scientific">Photorhabdus laumondii subsp. clarkei</name>
    <dbReference type="NCBI Taxonomy" id="2029685"/>
    <lineage>
        <taxon>Bacteria</taxon>
        <taxon>Pseudomonadati</taxon>
        <taxon>Pseudomonadota</taxon>
        <taxon>Gammaproteobacteria</taxon>
        <taxon>Enterobacterales</taxon>
        <taxon>Morganellaceae</taxon>
        <taxon>Photorhabdus</taxon>
    </lineage>
</organism>
<dbReference type="Pfam" id="PF18276">
    <property type="entry name" value="TcA_TcB_BD"/>
    <property type="match status" value="1"/>
</dbReference>
<protein>
    <recommendedName>
        <fullName evidence="2">Tc toxin complex TcA C-terminal TcB-binding domain-containing protein</fullName>
    </recommendedName>
</protein>
<evidence type="ECO:0000313" key="4">
    <source>
        <dbReference type="Proteomes" id="UP000250870"/>
    </source>
</evidence>
<dbReference type="EMBL" id="NSCI01000013">
    <property type="protein sequence ID" value="RAW90760.1"/>
    <property type="molecule type" value="Genomic_DNA"/>
</dbReference>
<comment type="caution">
    <text evidence="3">The sequence shown here is derived from an EMBL/GenBank/DDBJ whole genome shotgun (WGS) entry which is preliminary data.</text>
</comment>
<gene>
    <name evidence="3" type="ORF">CKY01_11150</name>
</gene>
<proteinExistence type="predicted"/>
<dbReference type="RefSeq" id="WP_113025745.1">
    <property type="nucleotide sequence ID" value="NZ_CAWNWQ010000013.1"/>
</dbReference>
<sequence length="431" mass="48666">MFLFKSPFNEKLIEFQKTLNNRLYNLRHGLTLDGKVQPLPLYASAASAESLTQRNQAISSAGCVLDNTADRLQDGAEYQRRRQEWEIEYKQAQSEINIIEVQLKEQELLIKSSQIALQEAQAQQSAARELYEFITSGFLVVPTYKWLMGRLATLYAPAYDAVLSMCLMAERSWRYDVGDYQRQGFIKTSAWNDSYQGLLAGESLQLDLLQMESAWLQRNERRLNINKTISLSKLLSENGLKTQILSKKAVSFTQDSKLFDTNYPGHYLRQIKRISVSILVNVLSPYPALPTEISAILTQTSSFTLTKVDDDGVTWLYDPTRNSGSSKNIANNLRAQQQIALSSLNGKDDGGVAKENWLCTLMFDDDRYLPFEGTGAISTWTLEFPDQSVIDVLVPNLYTSQLKDIQIHLHYTALDGGKPFATAVKGKMNHG</sequence>
<reference evidence="3 4" key="1">
    <citation type="journal article" date="2018" name="Int. J. Syst. Evol. Microbiol.">
        <title>Whole-genome-based revisit of Photorhabdus phylogeny: proposal for the elevation of most Photorhabdus subspecies to the species level and description of one novel species Photorhabdus bodei sp. nov., and one novel subspecies Photorhabdus laumondii subsp. clarkei subsp. nov.</title>
        <authorList>
            <person name="Machado R.A.R."/>
            <person name="Wuthrich D."/>
            <person name="Kuhnert P."/>
            <person name="Arce C.C.M."/>
            <person name="Thonen L."/>
            <person name="Ruiz C."/>
            <person name="Zhang X."/>
            <person name="Robert C.A.M."/>
            <person name="Karimi J."/>
            <person name="Kamali S."/>
            <person name="Ma J."/>
            <person name="Bruggmann R."/>
            <person name="Erb M."/>
        </authorList>
    </citation>
    <scope>NUCLEOTIDE SEQUENCE [LARGE SCALE GENOMIC DNA]</scope>
    <source>
        <strain evidence="3 4">BOJ-47</strain>
    </source>
</reference>
<name>A0A329VEW7_9GAMM</name>
<feature type="domain" description="Tc toxin complex TcA C-terminal TcB-binding" evidence="2">
    <location>
        <begin position="102"/>
        <end position="413"/>
    </location>
</feature>
<evidence type="ECO:0000256" key="1">
    <source>
        <dbReference type="SAM" id="Coils"/>
    </source>
</evidence>
<feature type="coiled-coil region" evidence="1">
    <location>
        <begin position="75"/>
        <end position="123"/>
    </location>
</feature>
<accession>A0A329VEW7</accession>
<keyword evidence="1" id="KW-0175">Coiled coil</keyword>
<evidence type="ECO:0000259" key="2">
    <source>
        <dbReference type="Pfam" id="PF18276"/>
    </source>
</evidence>
<dbReference type="Proteomes" id="UP000250870">
    <property type="component" value="Unassembled WGS sequence"/>
</dbReference>
<dbReference type="InterPro" id="IPR040840">
    <property type="entry name" value="TcA_TcB_BD"/>
</dbReference>
<dbReference type="AlphaFoldDB" id="A0A329VEW7"/>